<evidence type="ECO:0000256" key="1">
    <source>
        <dbReference type="ARBA" id="ARBA00007074"/>
    </source>
</evidence>
<evidence type="ECO:0000313" key="8">
    <source>
        <dbReference type="EMBL" id="SEU04561.1"/>
    </source>
</evidence>
<accession>A0A1I0J5Z0</accession>
<keyword evidence="4" id="KW-0788">Thiol protease</keyword>
<protein>
    <submittedName>
        <fullName evidence="8">Cell wall-associated hydrolase, NlpC family</fullName>
    </submittedName>
</protein>
<feature type="domain" description="NlpC/P60" evidence="7">
    <location>
        <begin position="213"/>
        <end position="331"/>
    </location>
</feature>
<dbReference type="InterPro" id="IPR000064">
    <property type="entry name" value="NLP_P60_dom"/>
</dbReference>
<evidence type="ECO:0000256" key="4">
    <source>
        <dbReference type="ARBA" id="ARBA00022807"/>
    </source>
</evidence>
<keyword evidence="5" id="KW-0175">Coiled coil</keyword>
<evidence type="ECO:0000256" key="3">
    <source>
        <dbReference type="ARBA" id="ARBA00022801"/>
    </source>
</evidence>
<keyword evidence="3 8" id="KW-0378">Hydrolase</keyword>
<dbReference type="InterPro" id="IPR038765">
    <property type="entry name" value="Papain-like_cys_pep_sf"/>
</dbReference>
<evidence type="ECO:0000259" key="7">
    <source>
        <dbReference type="PROSITE" id="PS51935"/>
    </source>
</evidence>
<dbReference type="EMBL" id="FOHX01000005">
    <property type="protein sequence ID" value="SEU04561.1"/>
    <property type="molecule type" value="Genomic_DNA"/>
</dbReference>
<dbReference type="AlphaFoldDB" id="A0A1I0J5Z0"/>
<feature type="coiled-coil region" evidence="5">
    <location>
        <begin position="46"/>
        <end position="80"/>
    </location>
</feature>
<dbReference type="GO" id="GO:0006508">
    <property type="term" value="P:proteolysis"/>
    <property type="evidence" value="ECO:0007669"/>
    <property type="project" value="UniProtKB-KW"/>
</dbReference>
<dbReference type="STRING" id="568860.SAMN05421811_105416"/>
<dbReference type="GO" id="GO:0008234">
    <property type="term" value="F:cysteine-type peptidase activity"/>
    <property type="evidence" value="ECO:0007669"/>
    <property type="project" value="UniProtKB-KW"/>
</dbReference>
<dbReference type="PANTHER" id="PTHR47359:SF3">
    <property type="entry name" value="NLP_P60 DOMAIN-CONTAINING PROTEIN-RELATED"/>
    <property type="match status" value="1"/>
</dbReference>
<comment type="similarity">
    <text evidence="1">Belongs to the peptidase C40 family.</text>
</comment>
<evidence type="ECO:0000313" key="9">
    <source>
        <dbReference type="Proteomes" id="UP000199361"/>
    </source>
</evidence>
<name>A0A1I0J5Z0_9ACTN</name>
<dbReference type="InterPro" id="IPR051794">
    <property type="entry name" value="PG_Endopeptidase_C40"/>
</dbReference>
<feature type="signal peptide" evidence="6">
    <location>
        <begin position="1"/>
        <end position="35"/>
    </location>
</feature>
<keyword evidence="2" id="KW-0645">Protease</keyword>
<feature type="chain" id="PRO_5011435037" evidence="6">
    <location>
        <begin position="36"/>
        <end position="331"/>
    </location>
</feature>
<dbReference type="Gene3D" id="6.10.250.3150">
    <property type="match status" value="1"/>
</dbReference>
<evidence type="ECO:0000256" key="2">
    <source>
        <dbReference type="ARBA" id="ARBA00022670"/>
    </source>
</evidence>
<dbReference type="PANTHER" id="PTHR47359">
    <property type="entry name" value="PEPTIDOGLYCAN DL-ENDOPEPTIDASE CWLO"/>
    <property type="match status" value="1"/>
</dbReference>
<dbReference type="Pfam" id="PF00877">
    <property type="entry name" value="NLPC_P60"/>
    <property type="match status" value="1"/>
</dbReference>
<evidence type="ECO:0000256" key="6">
    <source>
        <dbReference type="SAM" id="SignalP"/>
    </source>
</evidence>
<dbReference type="PROSITE" id="PS51935">
    <property type="entry name" value="NLPC_P60"/>
    <property type="match status" value="1"/>
</dbReference>
<dbReference type="Proteomes" id="UP000199361">
    <property type="component" value="Unassembled WGS sequence"/>
</dbReference>
<reference evidence="8 9" key="1">
    <citation type="submission" date="2016-10" db="EMBL/GenBank/DDBJ databases">
        <authorList>
            <person name="de Groot N.N."/>
        </authorList>
    </citation>
    <scope>NUCLEOTIDE SEQUENCE [LARGE SCALE GENOMIC DNA]</scope>
    <source>
        <strain evidence="8 9">CGMCC 4.5598</strain>
    </source>
</reference>
<dbReference type="SUPFAM" id="SSF54001">
    <property type="entry name" value="Cysteine proteinases"/>
    <property type="match status" value="1"/>
</dbReference>
<dbReference type="RefSeq" id="WP_245774880.1">
    <property type="nucleotide sequence ID" value="NZ_FOHX01000005.1"/>
</dbReference>
<evidence type="ECO:0000256" key="5">
    <source>
        <dbReference type="SAM" id="Coils"/>
    </source>
</evidence>
<gene>
    <name evidence="8" type="ORF">SAMN05421811_105416</name>
</gene>
<keyword evidence="9" id="KW-1185">Reference proteome</keyword>
<proteinExistence type="inferred from homology"/>
<dbReference type="Gene3D" id="3.90.1720.10">
    <property type="entry name" value="endopeptidase domain like (from Nostoc punctiforme)"/>
    <property type="match status" value="1"/>
</dbReference>
<sequence length="331" mass="35257">MAVPTRAARAAALTTALAAALAVAVAAVHPGAALAEPTPAQARAKLVKLNEQADQLVEQYNQANETYRKARAKYAALDAEIGRRDAAAAALRRDLMAAVVSDYQIGSPDGWARLMGQGNPEALLGGVASLDEIARARAAKLRAYEAADADLRRRHAQARTVLAEAEEARDKVRGRRDKVDKMVAEQTKLLRRLGTFRTGDPASRGIPYTGPASGSARAALRFAFAQVGKPYRYGGTGPGSYDCSGLVQAAWRAAGVSLPRTTYTQWSWGASRRVPLTALQPGDLLFSRGLGHMGMYAGNGKMVHAPQTGDVIKVVDLDGYWRGRLVGAVRP</sequence>
<organism evidence="8 9">
    <name type="scientific">Nonomuraea wenchangensis</name>
    <dbReference type="NCBI Taxonomy" id="568860"/>
    <lineage>
        <taxon>Bacteria</taxon>
        <taxon>Bacillati</taxon>
        <taxon>Actinomycetota</taxon>
        <taxon>Actinomycetes</taxon>
        <taxon>Streptosporangiales</taxon>
        <taxon>Streptosporangiaceae</taxon>
        <taxon>Nonomuraea</taxon>
    </lineage>
</organism>
<keyword evidence="6" id="KW-0732">Signal</keyword>